<keyword evidence="3" id="KW-1185">Reference proteome</keyword>
<dbReference type="Gene3D" id="3.40.50.300">
    <property type="entry name" value="P-loop containing nucleotide triphosphate hydrolases"/>
    <property type="match status" value="1"/>
</dbReference>
<dbReference type="RefSeq" id="WP_147580512.1">
    <property type="nucleotide sequence ID" value="NZ_JAOQJR010000010.1"/>
</dbReference>
<comment type="caution">
    <text evidence="2">The sequence shown here is derived from an EMBL/GenBank/DDBJ whole genome shotgun (WGS) entry which is preliminary data.</text>
</comment>
<sequence>MKRLLLKKLIVISRSEQSSLEVPFKKGLNIILGGNKTGKSSLIKSIFTALGCDCSKIEKDWKNLISTYLLYFKYGDEQYCVLRCGKEFSIMKEEKNNYTCVINTEKFQLFCDKLMEIFEVNMQCVISNNSEIINVTTPLLFRFQYIDQDDGWSDIGNEFKNVRYIKDWKGDTNKFITGYLNNDYYKLKAKKIQLSNDKEEKLKELKSNEMFVNSISHDLKKKSQLENLNQLNTVDDVQKKLIKLRNDTDDLRKKEYSIKEKMIKLDNNIFMKKIELNNIYKNIEETQKDISFAMEQDEEIICPICGTKHKNSLNEQLNLSAGLENSEKLRNILEDKINNFKEQLMNFNNEYEDIKNKILKNEELIKDSKEMLSYEELYKNKGKYELYNKCKQELVKIESKYKNLIGEIGALDEQIKEIKSKKRKNEITMQLKDKCKTFAEKINLPLTYIKFRDLVQVIDHTGSETPRLVYMYQSALYLYNLERGENPFNFYVIDTPNQQGQDEDNLECIFKSMELLLSNKGQVIVGTERKTGLEEKANNIINLSTKRKCLNSEKYNEHINQLQSYQQIITEYIKRKEIEN</sequence>
<dbReference type="SUPFAM" id="SSF52540">
    <property type="entry name" value="P-loop containing nucleoside triphosphate hydrolases"/>
    <property type="match status" value="2"/>
</dbReference>
<protein>
    <recommendedName>
        <fullName evidence="4">Rad50/SbcC-type AAA domain-containing protein</fullName>
    </recommendedName>
</protein>
<dbReference type="EMBL" id="JAOQJR010000010">
    <property type="protein sequence ID" value="MCU6738978.1"/>
    <property type="molecule type" value="Genomic_DNA"/>
</dbReference>
<reference evidence="2 3" key="1">
    <citation type="journal article" date="2021" name="ISME Commun">
        <title>Automated analysis of genomic sequences facilitates high-throughput and comprehensive description of bacteria.</title>
        <authorList>
            <person name="Hitch T.C.A."/>
        </authorList>
    </citation>
    <scope>NUCLEOTIDE SEQUENCE [LARGE SCALE GENOMIC DNA]</scope>
    <source>
        <strain evidence="2 3">H4_15</strain>
    </source>
</reference>
<feature type="coiled-coil region" evidence="1">
    <location>
        <begin position="323"/>
        <end position="421"/>
    </location>
</feature>
<evidence type="ECO:0000313" key="3">
    <source>
        <dbReference type="Proteomes" id="UP001208364"/>
    </source>
</evidence>
<proteinExistence type="predicted"/>
<name>A0ABT2SX79_9FIRM</name>
<feature type="coiled-coil region" evidence="1">
    <location>
        <begin position="234"/>
        <end position="296"/>
    </location>
</feature>
<gene>
    <name evidence="2" type="ORF">OCV55_09895</name>
</gene>
<evidence type="ECO:0000313" key="2">
    <source>
        <dbReference type="EMBL" id="MCU6738978.1"/>
    </source>
</evidence>
<evidence type="ECO:0008006" key="4">
    <source>
        <dbReference type="Google" id="ProtNLM"/>
    </source>
</evidence>
<dbReference type="Proteomes" id="UP001208364">
    <property type="component" value="Unassembled WGS sequence"/>
</dbReference>
<dbReference type="InterPro" id="IPR027417">
    <property type="entry name" value="P-loop_NTPase"/>
</dbReference>
<accession>A0ABT2SX79</accession>
<evidence type="ECO:0000256" key="1">
    <source>
        <dbReference type="SAM" id="Coils"/>
    </source>
</evidence>
<organism evidence="2 3">
    <name type="scientific">[Clostridium] ammoniilyticum</name>
    <dbReference type="NCBI Taxonomy" id="2981784"/>
    <lineage>
        <taxon>Bacteria</taxon>
        <taxon>Bacillati</taxon>
        <taxon>Bacillota</taxon>
        <taxon>Erysipelotrichia</taxon>
        <taxon>Erysipelotrichales</taxon>
        <taxon>Coprobacillaceae</taxon>
        <taxon>Faecalibacillus</taxon>
    </lineage>
</organism>
<keyword evidence="1" id="KW-0175">Coiled coil</keyword>